<dbReference type="InterPro" id="IPR040092">
    <property type="entry name" value="TBRG1"/>
</dbReference>
<accession>A0AAQ3SZI4</accession>
<dbReference type="PANTHER" id="PTHR22715:SF1">
    <property type="entry name" value="DNA BINDING PROTEIN"/>
    <property type="match status" value="1"/>
</dbReference>
<protein>
    <recommendedName>
        <fullName evidence="4">FYR C-terminal domain-containing protein</fullName>
    </recommendedName>
</protein>
<feature type="compositionally biased region" description="Basic residues" evidence="1">
    <location>
        <begin position="335"/>
        <end position="346"/>
    </location>
</feature>
<organism evidence="2 3">
    <name type="scientific">Paspalum notatum var. saurae</name>
    <dbReference type="NCBI Taxonomy" id="547442"/>
    <lineage>
        <taxon>Eukaryota</taxon>
        <taxon>Viridiplantae</taxon>
        <taxon>Streptophyta</taxon>
        <taxon>Embryophyta</taxon>
        <taxon>Tracheophyta</taxon>
        <taxon>Spermatophyta</taxon>
        <taxon>Magnoliopsida</taxon>
        <taxon>Liliopsida</taxon>
        <taxon>Poales</taxon>
        <taxon>Poaceae</taxon>
        <taxon>PACMAD clade</taxon>
        <taxon>Panicoideae</taxon>
        <taxon>Andropogonodae</taxon>
        <taxon>Paspaleae</taxon>
        <taxon>Paspalinae</taxon>
        <taxon>Paspalum</taxon>
    </lineage>
</organism>
<evidence type="ECO:0008006" key="4">
    <source>
        <dbReference type="Google" id="ProtNLM"/>
    </source>
</evidence>
<proteinExistence type="predicted"/>
<evidence type="ECO:0000313" key="2">
    <source>
        <dbReference type="EMBL" id="WVZ63395.1"/>
    </source>
</evidence>
<keyword evidence="3" id="KW-1185">Reference proteome</keyword>
<reference evidence="2 3" key="1">
    <citation type="submission" date="2024-02" db="EMBL/GenBank/DDBJ databases">
        <title>High-quality chromosome-scale genome assembly of Pensacola bahiagrass (Paspalum notatum Flugge var. saurae).</title>
        <authorList>
            <person name="Vega J.M."/>
            <person name="Podio M."/>
            <person name="Orjuela J."/>
            <person name="Siena L.A."/>
            <person name="Pessino S.C."/>
            <person name="Combes M.C."/>
            <person name="Mariac C."/>
            <person name="Albertini E."/>
            <person name="Pupilli F."/>
            <person name="Ortiz J.P.A."/>
            <person name="Leblanc O."/>
        </authorList>
    </citation>
    <scope>NUCLEOTIDE SEQUENCE [LARGE SCALE GENOMIC DNA]</scope>
    <source>
        <strain evidence="2">R1</strain>
        <tissue evidence="2">Leaf</tissue>
    </source>
</reference>
<dbReference type="PANTHER" id="PTHR22715">
    <property type="entry name" value="TRANSFORMING GROWTH FACTOR BETA REGULATED GENE 1"/>
    <property type="match status" value="1"/>
</dbReference>
<dbReference type="GO" id="GO:0005634">
    <property type="term" value="C:nucleus"/>
    <property type="evidence" value="ECO:0007669"/>
    <property type="project" value="TreeGrafter"/>
</dbReference>
<dbReference type="EMBL" id="CP144747">
    <property type="protein sequence ID" value="WVZ63395.1"/>
    <property type="molecule type" value="Genomic_DNA"/>
</dbReference>
<feature type="region of interest" description="Disordered" evidence="1">
    <location>
        <begin position="276"/>
        <end position="295"/>
    </location>
</feature>
<sequence>MSEAEEVEGDRVVEIVSAGVLYHRGGDWERKYWSCSRGKNRYPFPVGYHAVRHFSGISYAMEIQQGPRGPVFLVRNLTQQLGLAIYGNDDAVISSIHRSHPPKETRQQGRPLILLGRTSRRKLGLMPRTGRGVRASLRRLMVLRHLFGFKNASVQRLLRELIVDSTGAVELSLPCVVASEAAGPLTQKDAADVYVAEDLPVCLGMEGGTAKRCIELSQVESASKRADLQEMFTSVNNCNVSTHSNANEQNPAGRALLTDVSGSRCTFPLLEEVPGNSKYTSLDDEPSPISSQKVGLSSDSYLSSEKYNLELAEKEVAESILSILLPQAIPLLKKSNKKKNTKHKKKENSIVSVRTASAQNPSDGRCRGVAVPTITGEVTEKIRSGMCGHGGSHGDVGKNSFADDECTNDEPMFKLDKMNAFVADSFEDDAHILGNNTSKSIGVHHHEFADASSRGPNEISRSLYDKTEGPVKVFECQFGVRCGTNAADVVYDHEKGQYILSDSLLACLEEEFGGDDSSHPANFNECYDNVEQMQFEQQFKELTNGIKNGSSVSIDVTYHKETGNKSIYHSDDVGFVDKHVAFESSGKGMHSNDVAQRVSTTKVWPDSDGAKSDQVNPLGKVEEFEAECKNGNQDKMISVYWKGNVCEHIPSNGENDAFPHQLDSVTNHTDGLVSECTKAQARPDHHLELAGCYQHPMPVLSIMLNTKIRSSLYIYVFCGLLGSCKRSLYVYTINMEDKQDASPHFVGYTPLLLPSLDQSSTGHCSFGRSGLHFTPDGQFLVLLSGIRIPFCRKQNIDCLCSVCKLGRCEDNSLIILFVNLGYVSLITKLIPYGTVSCILICEPNYIIATEDSRNLHIWEMINGWSEISDQYVIPSLGTVGPSVVELRRIPKTSSLIMGHDGAGDFCLCAKAQCELYL</sequence>
<evidence type="ECO:0000256" key="1">
    <source>
        <dbReference type="SAM" id="MobiDB-lite"/>
    </source>
</evidence>
<dbReference type="GO" id="GO:0051726">
    <property type="term" value="P:regulation of cell cycle"/>
    <property type="evidence" value="ECO:0007669"/>
    <property type="project" value="TreeGrafter"/>
</dbReference>
<feature type="compositionally biased region" description="Polar residues" evidence="1">
    <location>
        <begin position="349"/>
        <end position="362"/>
    </location>
</feature>
<name>A0AAQ3SZI4_PASNO</name>
<dbReference type="Gene3D" id="3.30.160.360">
    <property type="match status" value="1"/>
</dbReference>
<dbReference type="AlphaFoldDB" id="A0AAQ3SZI4"/>
<feature type="region of interest" description="Disordered" evidence="1">
    <location>
        <begin position="335"/>
        <end position="369"/>
    </location>
</feature>
<evidence type="ECO:0000313" key="3">
    <source>
        <dbReference type="Proteomes" id="UP001341281"/>
    </source>
</evidence>
<dbReference type="Proteomes" id="UP001341281">
    <property type="component" value="Chromosome 03"/>
</dbReference>
<gene>
    <name evidence="2" type="ORF">U9M48_013030</name>
</gene>